<dbReference type="Proteomes" id="UP001549164">
    <property type="component" value="Unassembled WGS sequence"/>
</dbReference>
<dbReference type="EMBL" id="JBEPLY010000013">
    <property type="protein sequence ID" value="MET3601334.1"/>
    <property type="molecule type" value="Genomic_DNA"/>
</dbReference>
<dbReference type="RefSeq" id="WP_354435143.1">
    <property type="nucleotide sequence ID" value="NZ_JBEPLY010000013.1"/>
</dbReference>
<evidence type="ECO:0000313" key="2">
    <source>
        <dbReference type="EMBL" id="MET3601334.1"/>
    </source>
</evidence>
<gene>
    <name evidence="2" type="ORF">ABID12_003292</name>
</gene>
<evidence type="ECO:0000313" key="3">
    <source>
        <dbReference type="Proteomes" id="UP001549164"/>
    </source>
</evidence>
<accession>A0ABV2IEU5</accession>
<keyword evidence="1" id="KW-0732">Signal</keyword>
<comment type="caution">
    <text evidence="2">The sequence shown here is derived from an EMBL/GenBank/DDBJ whole genome shotgun (WGS) entry which is preliminary data.</text>
</comment>
<feature type="chain" id="PRO_5046318168" evidence="1">
    <location>
        <begin position="22"/>
        <end position="153"/>
    </location>
</feature>
<proteinExistence type="predicted"/>
<name>A0ABV2IEU5_9HYPH</name>
<feature type="signal peptide" evidence="1">
    <location>
        <begin position="1"/>
        <end position="21"/>
    </location>
</feature>
<evidence type="ECO:0000256" key="1">
    <source>
        <dbReference type="SAM" id="SignalP"/>
    </source>
</evidence>
<reference evidence="2 3" key="1">
    <citation type="submission" date="2024-06" db="EMBL/GenBank/DDBJ databases">
        <title>Genomic Encyclopedia of Type Strains, Phase IV (KMG-IV): sequencing the most valuable type-strain genomes for metagenomic binning, comparative biology and taxonomic classification.</title>
        <authorList>
            <person name="Goeker M."/>
        </authorList>
    </citation>
    <scope>NUCLEOTIDE SEQUENCE [LARGE SCALE GENOMIC DNA]</scope>
    <source>
        <strain evidence="2 3">DSM 28102</strain>
    </source>
</reference>
<sequence length="153" mass="17256">MPRGILTVTALAILVVSTASFQRSGTNPFQRISCSGFFECLTQKVFQDPEKRLYGRWKDIRSNFSIHFAPGGYVDTYIGDKHDAKGTWGSIRSWPTLGKIDIHVTLNRGEEKTSKSYFVEFSDNNSITMTGIVIAKTYGYRITGPKYSLTRIQ</sequence>
<protein>
    <submittedName>
        <fullName evidence="2">Uncharacterized protein</fullName>
    </submittedName>
</protein>
<organism evidence="2 3">
    <name type="scientific">Martelella mangrovi</name>
    <dbReference type="NCBI Taxonomy" id="1397477"/>
    <lineage>
        <taxon>Bacteria</taxon>
        <taxon>Pseudomonadati</taxon>
        <taxon>Pseudomonadota</taxon>
        <taxon>Alphaproteobacteria</taxon>
        <taxon>Hyphomicrobiales</taxon>
        <taxon>Aurantimonadaceae</taxon>
        <taxon>Martelella</taxon>
    </lineage>
</organism>
<keyword evidence="3" id="KW-1185">Reference proteome</keyword>